<dbReference type="InterPro" id="IPR023230">
    <property type="entry name" value="Glyco_hydro_2_CS"/>
</dbReference>
<dbReference type="Gene3D" id="2.60.40.10">
    <property type="entry name" value="Immunoglobulins"/>
    <property type="match status" value="1"/>
</dbReference>
<dbReference type="AlphaFoldDB" id="A0A2U8E1U0"/>
<protein>
    <recommendedName>
        <fullName evidence="2">beta-galactosidase</fullName>
        <ecNumber evidence="2">3.2.1.23</ecNumber>
    </recommendedName>
    <alternativeName>
        <fullName evidence="5">Lactase</fullName>
    </alternativeName>
</protein>
<dbReference type="SUPFAM" id="SSF51445">
    <property type="entry name" value="(Trans)glycosidases"/>
    <property type="match status" value="1"/>
</dbReference>
<dbReference type="EC" id="3.2.1.23" evidence="2"/>
<dbReference type="InterPro" id="IPR036156">
    <property type="entry name" value="Beta-gal/glucu_dom_sf"/>
</dbReference>
<dbReference type="GO" id="GO:0009341">
    <property type="term" value="C:beta-galactosidase complex"/>
    <property type="evidence" value="ECO:0007669"/>
    <property type="project" value="InterPro"/>
</dbReference>
<evidence type="ECO:0000259" key="7">
    <source>
        <dbReference type="SMART" id="SM01038"/>
    </source>
</evidence>
<dbReference type="InterPro" id="IPR004199">
    <property type="entry name" value="B-gal_small/dom_5"/>
</dbReference>
<dbReference type="OrthoDB" id="9762066at2"/>
<feature type="region of interest" description="Disordered" evidence="6">
    <location>
        <begin position="496"/>
        <end position="525"/>
    </location>
</feature>
<proteinExistence type="predicted"/>
<dbReference type="InterPro" id="IPR017853">
    <property type="entry name" value="GH"/>
</dbReference>
<keyword evidence="3" id="KW-0378">Hydrolase</keyword>
<dbReference type="InterPro" id="IPR014718">
    <property type="entry name" value="GH-type_carb-bd"/>
</dbReference>
<dbReference type="GO" id="GO:0004565">
    <property type="term" value="F:beta-galactosidase activity"/>
    <property type="evidence" value="ECO:0007669"/>
    <property type="project" value="UniProtKB-EC"/>
</dbReference>
<reference evidence="8 9" key="1">
    <citation type="journal article" date="2018" name="Syst. Appl. Microbiol.">
        <title>Ereboglobus luteus gen. nov. sp. nov. from cockroach guts, and new insights into the oxygen relationship of the genera Opitutus and Didymococcus (Verrucomicrobia: Opitutaceae).</title>
        <authorList>
            <person name="Tegtmeier D."/>
            <person name="Belitz A."/>
            <person name="Radek R."/>
            <person name="Heimerl T."/>
            <person name="Brune A."/>
        </authorList>
    </citation>
    <scope>NUCLEOTIDE SEQUENCE [LARGE SCALE GENOMIC DNA]</scope>
    <source>
        <strain evidence="8 9">Ho45</strain>
    </source>
</reference>
<dbReference type="PROSITE" id="PS00719">
    <property type="entry name" value="GLYCOSYL_HYDROL_F2_1"/>
    <property type="match status" value="1"/>
</dbReference>
<dbReference type="EMBL" id="CP023004">
    <property type="protein sequence ID" value="AWI08849.1"/>
    <property type="molecule type" value="Genomic_DNA"/>
</dbReference>
<dbReference type="RefSeq" id="WP_108824660.1">
    <property type="nucleotide sequence ID" value="NZ_CP023004.1"/>
</dbReference>
<dbReference type="Pfam" id="PF02836">
    <property type="entry name" value="Glyco_hydro_2_C"/>
    <property type="match status" value="1"/>
</dbReference>
<evidence type="ECO:0000256" key="4">
    <source>
        <dbReference type="ARBA" id="ARBA00023295"/>
    </source>
</evidence>
<keyword evidence="4" id="KW-0326">Glycosidase</keyword>
<keyword evidence="9" id="KW-1185">Reference proteome</keyword>
<dbReference type="InterPro" id="IPR032312">
    <property type="entry name" value="LacZ_4"/>
</dbReference>
<sequence length="760" mass="85500">MKDAAGRTLETIPWRVGFRSTETRDGRFLVNGKPALMRGVNRHEWDPDHGYTLTREGMIEDIRLMKQNNINAVRTCHYPNVSEWYALCDEYGLYVIDEANIESHAQMNETNAGRQRALADEPDWHAAHVERIQRMYQRDKNHACVIGWSLGNESAFGEAFRAGYRWLKANDTRPVQYESDHSNEFTDVVCPMYPPPETVLNYAALPRSKPFIMCEYSHAMGNSNGDIWAYWRPIYAGTPHLQGGFIWDWVDQGLRTPVPASRTIVQMENPKSIPLDPKLGTFFAYGGTFGAPGQFPSDGNFCANGLISADRTPHPGLAEVKKVYQPVQMNAAPGGLAKKSPEIDITNWADFQNTADWLKASWRVTADGVEIQRGTLDKLTVSPRETKRAGIPMASIAPEPGVEYFLEVIFTLRADTPWAKAGHEIAWEQFPLPVSAPAKRITSSKKSPALKETADRFIVEGSDFTVAFDRKTGFLASLKTGSTELLEKPLGPHYWRAPVDNDRGNKMTDLGKPSGKKPANGPGQWRHAHETWRVTNIDARQADGRVVISVEGQVEAVRRTQRLTWTVFPEGDILVESELIADPAKRAAEPPRFGMQTTLRAGFDNLAWFGKGPHETYWDRQDARVGIYNGKVRDQFFPYIKPQETGNKENVRWLALTDDNGRGLLAVAVTPRLGANALHSATEDLFSAAHKDNFYPYQLPDRDTVTLNLDLHQRGLGGDNSWRAMPHKEHLLGQWTLEYKYRLRPLKGGENIPALAREKL</sequence>
<dbReference type="InterPro" id="IPR050347">
    <property type="entry name" value="Bact_Beta-galactosidase"/>
</dbReference>
<evidence type="ECO:0000256" key="2">
    <source>
        <dbReference type="ARBA" id="ARBA00012756"/>
    </source>
</evidence>
<dbReference type="Proteomes" id="UP000244896">
    <property type="component" value="Chromosome"/>
</dbReference>
<evidence type="ECO:0000256" key="5">
    <source>
        <dbReference type="ARBA" id="ARBA00032230"/>
    </source>
</evidence>
<name>A0A2U8E1U0_9BACT</name>
<dbReference type="InterPro" id="IPR006101">
    <property type="entry name" value="Glyco_hydro_2"/>
</dbReference>
<dbReference type="KEGG" id="elut:CKA38_05915"/>
<organism evidence="8 9">
    <name type="scientific">Ereboglobus luteus</name>
    <dbReference type="NCBI Taxonomy" id="1796921"/>
    <lineage>
        <taxon>Bacteria</taxon>
        <taxon>Pseudomonadati</taxon>
        <taxon>Verrucomicrobiota</taxon>
        <taxon>Opitutia</taxon>
        <taxon>Opitutales</taxon>
        <taxon>Opitutaceae</taxon>
        <taxon>Ereboglobus</taxon>
    </lineage>
</organism>
<dbReference type="Gene3D" id="2.70.98.10">
    <property type="match status" value="1"/>
</dbReference>
<dbReference type="PANTHER" id="PTHR46323">
    <property type="entry name" value="BETA-GALACTOSIDASE"/>
    <property type="match status" value="1"/>
</dbReference>
<evidence type="ECO:0000256" key="3">
    <source>
        <dbReference type="ARBA" id="ARBA00022801"/>
    </source>
</evidence>
<dbReference type="InterPro" id="IPR006103">
    <property type="entry name" value="Glyco_hydro_2_cat"/>
</dbReference>
<dbReference type="PANTHER" id="PTHR46323:SF2">
    <property type="entry name" value="BETA-GALACTOSIDASE"/>
    <property type="match status" value="1"/>
</dbReference>
<dbReference type="SUPFAM" id="SSF49303">
    <property type="entry name" value="beta-Galactosidase/glucuronidase domain"/>
    <property type="match status" value="1"/>
</dbReference>
<dbReference type="InterPro" id="IPR013783">
    <property type="entry name" value="Ig-like_fold"/>
</dbReference>
<evidence type="ECO:0000256" key="1">
    <source>
        <dbReference type="ARBA" id="ARBA00001412"/>
    </source>
</evidence>
<dbReference type="SMART" id="SM01038">
    <property type="entry name" value="Bgal_small_N"/>
    <property type="match status" value="1"/>
</dbReference>
<dbReference type="PRINTS" id="PR00132">
    <property type="entry name" value="GLHYDRLASE2"/>
</dbReference>
<dbReference type="GO" id="GO:0030246">
    <property type="term" value="F:carbohydrate binding"/>
    <property type="evidence" value="ECO:0007669"/>
    <property type="project" value="InterPro"/>
</dbReference>
<evidence type="ECO:0000256" key="6">
    <source>
        <dbReference type="SAM" id="MobiDB-lite"/>
    </source>
</evidence>
<dbReference type="Pfam" id="PF16353">
    <property type="entry name" value="LacZ_4"/>
    <property type="match status" value="1"/>
</dbReference>
<gene>
    <name evidence="8" type="ORF">CKA38_05915</name>
</gene>
<dbReference type="Pfam" id="PF02929">
    <property type="entry name" value="Bgal_small_N"/>
    <property type="match status" value="1"/>
</dbReference>
<dbReference type="GO" id="GO:0005990">
    <property type="term" value="P:lactose catabolic process"/>
    <property type="evidence" value="ECO:0007669"/>
    <property type="project" value="TreeGrafter"/>
</dbReference>
<dbReference type="Gene3D" id="3.20.20.80">
    <property type="entry name" value="Glycosidases"/>
    <property type="match status" value="1"/>
</dbReference>
<dbReference type="InterPro" id="IPR011013">
    <property type="entry name" value="Gal_mutarotase_sf_dom"/>
</dbReference>
<accession>A0A2U8E1U0</accession>
<dbReference type="SUPFAM" id="SSF74650">
    <property type="entry name" value="Galactose mutarotase-like"/>
    <property type="match status" value="1"/>
</dbReference>
<feature type="domain" description="Beta galactosidase small chain/" evidence="7">
    <location>
        <begin position="458"/>
        <end position="744"/>
    </location>
</feature>
<evidence type="ECO:0000313" key="9">
    <source>
        <dbReference type="Proteomes" id="UP000244896"/>
    </source>
</evidence>
<evidence type="ECO:0000313" key="8">
    <source>
        <dbReference type="EMBL" id="AWI08849.1"/>
    </source>
</evidence>
<comment type="catalytic activity">
    <reaction evidence="1">
        <text>Hydrolysis of terminal non-reducing beta-D-galactose residues in beta-D-galactosides.</text>
        <dbReference type="EC" id="3.2.1.23"/>
    </reaction>
</comment>